<dbReference type="AlphaFoldDB" id="A0A9P5E0F8"/>
<dbReference type="OrthoDB" id="5070419at2759"/>
<feature type="transmembrane region" description="Helical" evidence="1">
    <location>
        <begin position="105"/>
        <end position="125"/>
    </location>
</feature>
<keyword evidence="3" id="KW-1185">Reference proteome</keyword>
<feature type="transmembrane region" description="Helical" evidence="1">
    <location>
        <begin position="7"/>
        <end position="25"/>
    </location>
</feature>
<reference evidence="2" key="2">
    <citation type="submission" date="2020-02" db="EMBL/GenBank/DDBJ databases">
        <title>Identification and distribution of gene clusters putatively required for synthesis of sphingolipid metabolism inhibitors in phylogenetically diverse species of the filamentous fungus Fusarium.</title>
        <authorList>
            <person name="Kim H.-S."/>
            <person name="Busman M."/>
            <person name="Brown D.W."/>
            <person name="Divon H."/>
            <person name="Uhlig S."/>
            <person name="Proctor R.H."/>
        </authorList>
    </citation>
    <scope>NUCLEOTIDE SEQUENCE</scope>
    <source>
        <strain evidence="2">NRRL 25174</strain>
    </source>
</reference>
<accession>A0A9P5E0F8</accession>
<name>A0A9P5E0F8_9HYPO</name>
<protein>
    <submittedName>
        <fullName evidence="2">Sorbose reductase sou1</fullName>
    </submittedName>
</protein>
<keyword evidence="1" id="KW-1133">Transmembrane helix</keyword>
<keyword evidence="1" id="KW-0812">Transmembrane</keyword>
<dbReference type="EMBL" id="PVQB02000191">
    <property type="protein sequence ID" value="KAF4341504.1"/>
    <property type="molecule type" value="Genomic_DNA"/>
</dbReference>
<evidence type="ECO:0000256" key="1">
    <source>
        <dbReference type="SAM" id="Phobius"/>
    </source>
</evidence>
<sequence length="128" mass="13967">MSFFVEFCIFSLGITSALGGLLAILNPQNEHTKLGISEKTSSDDLAYFAPIYMLAVRDMVLGLFILAFQAQHNLTSIATIFAVMSFMKFGDLIISLAVGNGKNKAHSIMSFSMGIGLLGWVYYLGAHY</sequence>
<dbReference type="Pfam" id="PF14087">
    <property type="entry name" value="DUF4267"/>
    <property type="match status" value="1"/>
</dbReference>
<feature type="transmembrane region" description="Helical" evidence="1">
    <location>
        <begin position="45"/>
        <end position="68"/>
    </location>
</feature>
<comment type="caution">
    <text evidence="2">The sequence shown here is derived from an EMBL/GenBank/DDBJ whole genome shotgun (WGS) entry which is preliminary data.</text>
</comment>
<reference evidence="2" key="1">
    <citation type="journal article" date="2017" name="Mycologia">
        <title>Fusarium algeriense, sp. nov., a novel toxigenic crown rot pathogen of durum wheat from Algeria is nested in the Fusarium burgessii species complex.</title>
        <authorList>
            <person name="Laraba I."/>
            <person name="Keddad A."/>
            <person name="Boureghda H."/>
            <person name="Abdallah N."/>
            <person name="Vaughan M.M."/>
            <person name="Proctor R.H."/>
            <person name="Busman M."/>
            <person name="O'Donnell K."/>
        </authorList>
    </citation>
    <scope>NUCLEOTIDE SEQUENCE</scope>
    <source>
        <strain evidence="2">NRRL 25174</strain>
    </source>
</reference>
<keyword evidence="1" id="KW-0472">Membrane</keyword>
<evidence type="ECO:0000313" key="3">
    <source>
        <dbReference type="Proteomes" id="UP000730481"/>
    </source>
</evidence>
<feature type="transmembrane region" description="Helical" evidence="1">
    <location>
        <begin position="80"/>
        <end position="99"/>
    </location>
</feature>
<organism evidence="2 3">
    <name type="scientific">Fusarium beomiforme</name>
    <dbReference type="NCBI Taxonomy" id="44412"/>
    <lineage>
        <taxon>Eukaryota</taxon>
        <taxon>Fungi</taxon>
        <taxon>Dikarya</taxon>
        <taxon>Ascomycota</taxon>
        <taxon>Pezizomycotina</taxon>
        <taxon>Sordariomycetes</taxon>
        <taxon>Hypocreomycetidae</taxon>
        <taxon>Hypocreales</taxon>
        <taxon>Nectriaceae</taxon>
        <taxon>Fusarium</taxon>
        <taxon>Fusarium burgessii species complex</taxon>
    </lineage>
</organism>
<proteinExistence type="predicted"/>
<gene>
    <name evidence="2" type="ORF">FBEOM_4549</name>
</gene>
<dbReference type="InterPro" id="IPR025363">
    <property type="entry name" value="DUF4267"/>
</dbReference>
<dbReference type="Proteomes" id="UP000730481">
    <property type="component" value="Unassembled WGS sequence"/>
</dbReference>
<evidence type="ECO:0000313" key="2">
    <source>
        <dbReference type="EMBL" id="KAF4341504.1"/>
    </source>
</evidence>